<dbReference type="OrthoDB" id="18209at2157"/>
<organism evidence="6 7">
    <name type="scientific">Halorientalis pallida</name>
    <dbReference type="NCBI Taxonomy" id="2479928"/>
    <lineage>
        <taxon>Archaea</taxon>
        <taxon>Methanobacteriati</taxon>
        <taxon>Methanobacteriota</taxon>
        <taxon>Stenosarchaea group</taxon>
        <taxon>Halobacteria</taxon>
        <taxon>Halobacteriales</taxon>
        <taxon>Haloarculaceae</taxon>
        <taxon>Halorientalis</taxon>
    </lineage>
</organism>
<dbReference type="GO" id="GO:0005524">
    <property type="term" value="F:ATP binding"/>
    <property type="evidence" value="ECO:0007669"/>
    <property type="project" value="UniProtKB-KW"/>
</dbReference>
<dbReference type="RefSeq" id="WP_129069190.1">
    <property type="nucleotide sequence ID" value="NZ_RDFA01000004.1"/>
</dbReference>
<dbReference type="InterPro" id="IPR027417">
    <property type="entry name" value="P-loop_NTPase"/>
</dbReference>
<evidence type="ECO:0000259" key="5">
    <source>
        <dbReference type="PROSITE" id="PS50893"/>
    </source>
</evidence>
<evidence type="ECO:0000256" key="1">
    <source>
        <dbReference type="ARBA" id="ARBA00022448"/>
    </source>
</evidence>
<feature type="domain" description="ABC transporter" evidence="5">
    <location>
        <begin position="23"/>
        <end position="239"/>
    </location>
</feature>
<dbReference type="SUPFAM" id="SSF52540">
    <property type="entry name" value="P-loop containing nucleoside triphosphate hydrolases"/>
    <property type="match status" value="1"/>
</dbReference>
<dbReference type="InterPro" id="IPR003593">
    <property type="entry name" value="AAA+_ATPase"/>
</dbReference>
<feature type="region of interest" description="Disordered" evidence="4">
    <location>
        <begin position="1"/>
        <end position="20"/>
    </location>
</feature>
<evidence type="ECO:0000313" key="7">
    <source>
        <dbReference type="Proteomes" id="UP000289691"/>
    </source>
</evidence>
<sequence>MTRPTDDDRTGGDDHRNDHDPILALREISKAYGDVTALSGVDLSVEPGTIHALVGPNGSGKTTLFRIALGLTRPSSGSVDAPADGIGPGFQRANFYRDLTVAENLDVFAALTGADDEAWREELCSTLRLDRVRDRRAGDLSGGFGKKLDLALALLNRPAVVCLDEPMGDLDDVSKTNLLDLLTDYRDEGHAVVVSTHQLGAFADVIDHLTVLHDGAVLVDEPRAAIDLGEHDSLHDLYVARSLAAERDATGDI</sequence>
<name>A0A498KUV8_9EURY</name>
<dbReference type="GO" id="GO:0016887">
    <property type="term" value="F:ATP hydrolysis activity"/>
    <property type="evidence" value="ECO:0007669"/>
    <property type="project" value="InterPro"/>
</dbReference>
<reference evidence="6 7" key="1">
    <citation type="submission" date="2019-01" db="EMBL/GenBank/DDBJ databases">
        <title>Halorientalis sp. F13-25 a new haloarchaeum isolated from hypersaline water.</title>
        <authorList>
            <person name="Ana D.-V."/>
            <person name="Cristina S.-P."/>
            <person name="Antonio V."/>
        </authorList>
    </citation>
    <scope>NUCLEOTIDE SEQUENCE [LARGE SCALE GENOMIC DNA]</scope>
    <source>
        <strain evidence="6 7">F13-25</strain>
    </source>
</reference>
<protein>
    <submittedName>
        <fullName evidence="6">ABC transporter ATP-binding protein</fullName>
    </submittedName>
</protein>
<accession>A0A498KUV8</accession>
<dbReference type="PANTHER" id="PTHR42939:SF1">
    <property type="entry name" value="ABC TRANSPORTER ATP-BINDING PROTEIN ALBC-RELATED"/>
    <property type="match status" value="1"/>
</dbReference>
<dbReference type="Proteomes" id="UP000289691">
    <property type="component" value="Unassembled WGS sequence"/>
</dbReference>
<keyword evidence="1" id="KW-0813">Transport</keyword>
<evidence type="ECO:0000256" key="4">
    <source>
        <dbReference type="SAM" id="MobiDB-lite"/>
    </source>
</evidence>
<dbReference type="Gene3D" id="3.40.50.300">
    <property type="entry name" value="P-loop containing nucleotide triphosphate hydrolases"/>
    <property type="match status" value="1"/>
</dbReference>
<evidence type="ECO:0000256" key="2">
    <source>
        <dbReference type="ARBA" id="ARBA00022741"/>
    </source>
</evidence>
<dbReference type="SMART" id="SM00382">
    <property type="entry name" value="AAA"/>
    <property type="match status" value="1"/>
</dbReference>
<evidence type="ECO:0000313" key="6">
    <source>
        <dbReference type="EMBL" id="RXK48349.1"/>
    </source>
</evidence>
<dbReference type="InterPro" id="IPR003439">
    <property type="entry name" value="ABC_transporter-like_ATP-bd"/>
</dbReference>
<gene>
    <name evidence="6" type="ORF">EAF64_11755</name>
</gene>
<dbReference type="PANTHER" id="PTHR42939">
    <property type="entry name" value="ABC TRANSPORTER ATP-BINDING PROTEIN ALBC-RELATED"/>
    <property type="match status" value="1"/>
</dbReference>
<comment type="caution">
    <text evidence="6">The sequence shown here is derived from an EMBL/GenBank/DDBJ whole genome shotgun (WGS) entry which is preliminary data.</text>
</comment>
<keyword evidence="7" id="KW-1185">Reference proteome</keyword>
<evidence type="ECO:0000256" key="3">
    <source>
        <dbReference type="ARBA" id="ARBA00022840"/>
    </source>
</evidence>
<keyword evidence="2" id="KW-0547">Nucleotide-binding</keyword>
<dbReference type="Pfam" id="PF00005">
    <property type="entry name" value="ABC_tran"/>
    <property type="match status" value="1"/>
</dbReference>
<keyword evidence="3 6" id="KW-0067">ATP-binding</keyword>
<proteinExistence type="predicted"/>
<dbReference type="EMBL" id="RDFA01000004">
    <property type="protein sequence ID" value="RXK48349.1"/>
    <property type="molecule type" value="Genomic_DNA"/>
</dbReference>
<dbReference type="InterPro" id="IPR051782">
    <property type="entry name" value="ABC_Transporter_VariousFunc"/>
</dbReference>
<dbReference type="AlphaFoldDB" id="A0A498KUV8"/>
<dbReference type="PROSITE" id="PS50893">
    <property type="entry name" value="ABC_TRANSPORTER_2"/>
    <property type="match status" value="1"/>
</dbReference>